<gene>
    <name evidence="2" type="ORF">ECRASSUSDP1_LOCUS14312</name>
</gene>
<feature type="region of interest" description="Disordered" evidence="1">
    <location>
        <begin position="1"/>
        <end position="21"/>
    </location>
</feature>
<dbReference type="Proteomes" id="UP001295684">
    <property type="component" value="Unassembled WGS sequence"/>
</dbReference>
<accession>A0AAD1XHV2</accession>
<reference evidence="2" key="1">
    <citation type="submission" date="2023-07" db="EMBL/GenBank/DDBJ databases">
        <authorList>
            <consortium name="AG Swart"/>
            <person name="Singh M."/>
            <person name="Singh A."/>
            <person name="Seah K."/>
            <person name="Emmerich C."/>
        </authorList>
    </citation>
    <scope>NUCLEOTIDE SEQUENCE</scope>
    <source>
        <strain evidence="2">DP1</strain>
    </source>
</reference>
<name>A0AAD1XHV2_EUPCR</name>
<evidence type="ECO:0000256" key="1">
    <source>
        <dbReference type="SAM" id="MobiDB-lite"/>
    </source>
</evidence>
<evidence type="ECO:0000313" key="2">
    <source>
        <dbReference type="EMBL" id="CAI2372975.1"/>
    </source>
</evidence>
<feature type="compositionally biased region" description="Basic and acidic residues" evidence="1">
    <location>
        <begin position="7"/>
        <end position="20"/>
    </location>
</feature>
<dbReference type="EMBL" id="CAMPGE010014296">
    <property type="protein sequence ID" value="CAI2372975.1"/>
    <property type="molecule type" value="Genomic_DNA"/>
</dbReference>
<proteinExistence type="predicted"/>
<evidence type="ECO:0000313" key="3">
    <source>
        <dbReference type="Proteomes" id="UP001295684"/>
    </source>
</evidence>
<keyword evidence="3" id="KW-1185">Reference proteome</keyword>
<sequence length="311" mass="35855">MKKCHRLTGDKSMRRPDREPLSLSFTNQSLLYWNESKPICTNPSLATQMKRIRSTSAWERFMSDSKDYKQVNRSGYGDKKLRHKDYLNSSRTILAGQRKRGRNGLLCEDSSEQARPQSKRVTHRGYKKSKDIFEIVTDRSTDTSSKITGCARKHFSRDSQVELSHERSGNLVQKLWDQKKKSYGILRKFVIEGNNYEKSKCNKVKGVQAHNKKVKNDFCSSTGNLPGSSFGKRENFQNEVPKVQRKKINEVANAATYQQPINAKNYYTNQIGAGASLTTMHLVNEATPKVDKKSGYHRYQTKRMHKIKYNN</sequence>
<protein>
    <submittedName>
        <fullName evidence="2">Uncharacterized protein</fullName>
    </submittedName>
</protein>
<comment type="caution">
    <text evidence="2">The sequence shown here is derived from an EMBL/GenBank/DDBJ whole genome shotgun (WGS) entry which is preliminary data.</text>
</comment>
<organism evidence="2 3">
    <name type="scientific">Euplotes crassus</name>
    <dbReference type="NCBI Taxonomy" id="5936"/>
    <lineage>
        <taxon>Eukaryota</taxon>
        <taxon>Sar</taxon>
        <taxon>Alveolata</taxon>
        <taxon>Ciliophora</taxon>
        <taxon>Intramacronucleata</taxon>
        <taxon>Spirotrichea</taxon>
        <taxon>Hypotrichia</taxon>
        <taxon>Euplotida</taxon>
        <taxon>Euplotidae</taxon>
        <taxon>Moneuplotes</taxon>
    </lineage>
</organism>
<dbReference type="AlphaFoldDB" id="A0AAD1XHV2"/>